<reference evidence="15" key="1">
    <citation type="journal article" date="2020" name="Fungal Divers.">
        <title>Resolving the Mortierellaceae phylogeny through synthesis of multi-gene phylogenetics and phylogenomics.</title>
        <authorList>
            <person name="Vandepol N."/>
            <person name="Liber J."/>
            <person name="Desiro A."/>
            <person name="Na H."/>
            <person name="Kennedy M."/>
            <person name="Barry K."/>
            <person name="Grigoriev I.V."/>
            <person name="Miller A.N."/>
            <person name="O'Donnell K."/>
            <person name="Stajich J.E."/>
            <person name="Bonito G."/>
        </authorList>
    </citation>
    <scope>NUCLEOTIDE SEQUENCE</scope>
    <source>
        <strain evidence="15">KOD948</strain>
    </source>
</reference>
<dbReference type="GO" id="GO:0006747">
    <property type="term" value="P:FAD biosynthetic process"/>
    <property type="evidence" value="ECO:0007669"/>
    <property type="project" value="TreeGrafter"/>
</dbReference>
<evidence type="ECO:0000256" key="11">
    <source>
        <dbReference type="ARBA" id="ARBA00031871"/>
    </source>
</evidence>
<dbReference type="EC" id="2.7.7.2" evidence="2"/>
<dbReference type="EMBL" id="JAAAJA010000734">
    <property type="protein sequence ID" value="KAG0250024.1"/>
    <property type="molecule type" value="Genomic_DNA"/>
</dbReference>
<evidence type="ECO:0000256" key="10">
    <source>
        <dbReference type="ARBA" id="ARBA00031145"/>
    </source>
</evidence>
<keyword evidence="3" id="KW-0285">Flavoprotein</keyword>
<feature type="domain" description="Phosphoadenosine phosphosulphate reductase" evidence="14">
    <location>
        <begin position="421"/>
        <end position="507"/>
    </location>
</feature>
<dbReference type="Proteomes" id="UP000726737">
    <property type="component" value="Unassembled WGS sequence"/>
</dbReference>
<feature type="region of interest" description="Disordered" evidence="13">
    <location>
        <begin position="133"/>
        <end position="155"/>
    </location>
</feature>
<evidence type="ECO:0000256" key="12">
    <source>
        <dbReference type="ARBA" id="ARBA00049494"/>
    </source>
</evidence>
<dbReference type="SUPFAM" id="SSF52402">
    <property type="entry name" value="Adenine nucleotide alpha hydrolases-like"/>
    <property type="match status" value="1"/>
</dbReference>
<feature type="region of interest" description="Disordered" evidence="13">
    <location>
        <begin position="360"/>
        <end position="380"/>
    </location>
</feature>
<evidence type="ECO:0000256" key="4">
    <source>
        <dbReference type="ARBA" id="ARBA00022643"/>
    </source>
</evidence>
<dbReference type="OrthoDB" id="270728at2759"/>
<evidence type="ECO:0000256" key="6">
    <source>
        <dbReference type="ARBA" id="ARBA00022695"/>
    </source>
</evidence>
<keyword evidence="4" id="KW-0288">FMN</keyword>
<evidence type="ECO:0000259" key="14">
    <source>
        <dbReference type="Pfam" id="PF01507"/>
    </source>
</evidence>
<evidence type="ECO:0000256" key="7">
    <source>
        <dbReference type="ARBA" id="ARBA00022741"/>
    </source>
</evidence>
<dbReference type="PANTHER" id="PTHR23293:SF9">
    <property type="entry name" value="FAD SYNTHASE"/>
    <property type="match status" value="1"/>
</dbReference>
<dbReference type="InterPro" id="IPR002500">
    <property type="entry name" value="PAPS_reduct_dom"/>
</dbReference>
<evidence type="ECO:0000256" key="5">
    <source>
        <dbReference type="ARBA" id="ARBA00022679"/>
    </source>
</evidence>
<comment type="pathway">
    <text evidence="1">Cofactor biosynthesis; FAD biosynthesis; FAD from FMN: step 1/1.</text>
</comment>
<keyword evidence="8" id="KW-0274">FAD</keyword>
<dbReference type="GO" id="GO:0003919">
    <property type="term" value="F:FMN adenylyltransferase activity"/>
    <property type="evidence" value="ECO:0007669"/>
    <property type="project" value="UniProtKB-EC"/>
</dbReference>
<organism evidence="15 16">
    <name type="scientific">Mortierella polycephala</name>
    <dbReference type="NCBI Taxonomy" id="41804"/>
    <lineage>
        <taxon>Eukaryota</taxon>
        <taxon>Fungi</taxon>
        <taxon>Fungi incertae sedis</taxon>
        <taxon>Mucoromycota</taxon>
        <taxon>Mortierellomycotina</taxon>
        <taxon>Mortierellomycetes</taxon>
        <taxon>Mortierellales</taxon>
        <taxon>Mortierellaceae</taxon>
        <taxon>Mortierella</taxon>
    </lineage>
</organism>
<evidence type="ECO:0000256" key="8">
    <source>
        <dbReference type="ARBA" id="ARBA00022827"/>
    </source>
</evidence>
<dbReference type="CDD" id="cd23948">
    <property type="entry name" value="FAD_synthase"/>
    <property type="match status" value="1"/>
</dbReference>
<keyword evidence="5" id="KW-0808">Transferase</keyword>
<dbReference type="GO" id="GO:0005524">
    <property type="term" value="F:ATP binding"/>
    <property type="evidence" value="ECO:0007669"/>
    <property type="project" value="UniProtKB-KW"/>
</dbReference>
<dbReference type="Pfam" id="PF01507">
    <property type="entry name" value="PAPS_reduct"/>
    <property type="match status" value="1"/>
</dbReference>
<dbReference type="InterPro" id="IPR014729">
    <property type="entry name" value="Rossmann-like_a/b/a_fold"/>
</dbReference>
<evidence type="ECO:0000256" key="9">
    <source>
        <dbReference type="ARBA" id="ARBA00022840"/>
    </source>
</evidence>
<keyword evidence="6" id="KW-0548">Nucleotidyltransferase</keyword>
<keyword evidence="9" id="KW-0067">ATP-binding</keyword>
<evidence type="ECO:0000313" key="15">
    <source>
        <dbReference type="EMBL" id="KAG0250024.1"/>
    </source>
</evidence>
<evidence type="ECO:0000256" key="2">
    <source>
        <dbReference type="ARBA" id="ARBA00012393"/>
    </source>
</evidence>
<accession>A0A9P6TXB9</accession>
<evidence type="ECO:0000256" key="13">
    <source>
        <dbReference type="SAM" id="MobiDB-lite"/>
    </source>
</evidence>
<evidence type="ECO:0000313" key="16">
    <source>
        <dbReference type="Proteomes" id="UP000726737"/>
    </source>
</evidence>
<protein>
    <recommendedName>
        <fullName evidence="2">FAD synthase</fullName>
        <ecNumber evidence="2">2.7.7.2</ecNumber>
    </recommendedName>
    <alternativeName>
        <fullName evidence="10">FAD pyrophosphorylase</fullName>
    </alternativeName>
    <alternativeName>
        <fullName evidence="11">FMN adenylyltransferase</fullName>
    </alternativeName>
</protein>
<comment type="caution">
    <text evidence="15">The sequence shown here is derived from an EMBL/GenBank/DDBJ whole genome shotgun (WGS) entry which is preliminary data.</text>
</comment>
<dbReference type="Gene3D" id="3.40.50.620">
    <property type="entry name" value="HUPs"/>
    <property type="match status" value="1"/>
</dbReference>
<dbReference type="AlphaFoldDB" id="A0A9P6TXB9"/>
<name>A0A9P6TXB9_9FUNG</name>
<dbReference type="PANTHER" id="PTHR23293">
    <property type="entry name" value="FAD SYNTHETASE-RELATED FMN ADENYLYLTRANSFERASE"/>
    <property type="match status" value="1"/>
</dbReference>
<keyword evidence="7" id="KW-0547">Nucleotide-binding</keyword>
<evidence type="ECO:0000256" key="3">
    <source>
        <dbReference type="ARBA" id="ARBA00022630"/>
    </source>
</evidence>
<comment type="catalytic activity">
    <reaction evidence="12">
        <text>FMN + ATP + H(+) = FAD + diphosphate</text>
        <dbReference type="Rhea" id="RHEA:17237"/>
        <dbReference type="ChEBI" id="CHEBI:15378"/>
        <dbReference type="ChEBI" id="CHEBI:30616"/>
        <dbReference type="ChEBI" id="CHEBI:33019"/>
        <dbReference type="ChEBI" id="CHEBI:57692"/>
        <dbReference type="ChEBI" id="CHEBI:58210"/>
        <dbReference type="EC" id="2.7.7.2"/>
    </reaction>
</comment>
<proteinExistence type="predicted"/>
<feature type="compositionally biased region" description="Polar residues" evidence="13">
    <location>
        <begin position="360"/>
        <end position="376"/>
    </location>
</feature>
<sequence>MTRVLASLDSAPYNRRGTTEQETIGLIIVSSTSPAKIIPSPQPTKFKITNTTTVSSAIDITRATAKFSREHSLVFVVLADSTTTTKDPVSVLQQELVLGAIADAFGQDLWDEKRSDAVPCPCDGSRQLLTDSADQEGQFRTNEPSSREEKKQVYAGRKPCRGQTHYIRVPGESLLQPVISVHNVHTLIEPVFNYTSTDAAALGSVALGVATTPAGTAQTTLGQNNILKPEVLDALYMSRPSFVSPIDGFQVMRDVYQLVELANEHDNFHSDKGPSDTAAASQVASNTSGILSSDAKLKCDRDQECWKSVRHAVEVIEEALRLYGPQGISLSFNGGKDCTVILHLFVAVLYKMHGSELDGSSTLTESSDALQQQQYPSRHPQRYPIPSIYVTHENPFGQVERFVDDEIERYNLDLIRIPGPMKKALFDYNALKNDIKAIMVGTRRDDPHGGPLKPFSPCDPSWPQLMRIHPILDWSYHDIWTFLRSINVPYCGLYDLGYTSLGGRDDTFPNPQLRRHSVGPFFDIATLAQLKEHGPGACAEDLSSVRECIEASQAAHDVSDKEKHIRKELHIVDRKIDHMEESFLFGPAWKLEGGESERCGRGR</sequence>
<evidence type="ECO:0000256" key="1">
    <source>
        <dbReference type="ARBA" id="ARBA00004726"/>
    </source>
</evidence>
<keyword evidence="16" id="KW-1185">Reference proteome</keyword>
<gene>
    <name evidence="15" type="primary">FAD1</name>
    <name evidence="15" type="ORF">BG011_008716</name>
</gene>